<organism evidence="1 2">
    <name type="scientific">Panagrolaimus sp. JU765</name>
    <dbReference type="NCBI Taxonomy" id="591449"/>
    <lineage>
        <taxon>Eukaryota</taxon>
        <taxon>Metazoa</taxon>
        <taxon>Ecdysozoa</taxon>
        <taxon>Nematoda</taxon>
        <taxon>Chromadorea</taxon>
        <taxon>Rhabditida</taxon>
        <taxon>Tylenchina</taxon>
        <taxon>Panagrolaimomorpha</taxon>
        <taxon>Panagrolaimoidea</taxon>
        <taxon>Panagrolaimidae</taxon>
        <taxon>Panagrolaimus</taxon>
    </lineage>
</organism>
<name>A0AC34Q3X1_9BILA</name>
<protein>
    <submittedName>
        <fullName evidence="2">Uncharacterized protein</fullName>
    </submittedName>
</protein>
<dbReference type="Proteomes" id="UP000887576">
    <property type="component" value="Unplaced"/>
</dbReference>
<evidence type="ECO:0000313" key="2">
    <source>
        <dbReference type="WBParaSite" id="JU765_v2.g12712.t1"/>
    </source>
</evidence>
<accession>A0AC34Q3X1</accession>
<sequence>MISKVLFGRECYAGWGYNVKTGYFISNSEMNRESDCKQPEVNSSTCDYSSEYQKCHGKLVEKLLGNCRDFIDEVSVENQNAYNLIEFLMENCGTNGFISHVTNEMQESVISSPHDYVYKFSCGLQQLPGKLPYFCLGNDKERFEILTDQIFEIHWIKKSLENKIKMLSLNQLSNCLPQAKNCYGKLLPELKIITNVWNQKMRQCTDLLAGKSMAIYDLWSTFPLEEILEMKKQMESTDDSFVKI</sequence>
<dbReference type="WBParaSite" id="JU765_v2.g12712.t1">
    <property type="protein sequence ID" value="JU765_v2.g12712.t1"/>
    <property type="gene ID" value="JU765_v2.g12712"/>
</dbReference>
<reference evidence="2" key="1">
    <citation type="submission" date="2022-11" db="UniProtKB">
        <authorList>
            <consortium name="WormBaseParasite"/>
        </authorList>
    </citation>
    <scope>IDENTIFICATION</scope>
</reference>
<proteinExistence type="predicted"/>
<evidence type="ECO:0000313" key="1">
    <source>
        <dbReference type="Proteomes" id="UP000887576"/>
    </source>
</evidence>